<reference evidence="4" key="1">
    <citation type="journal article" date="2019" name="Int. J. Syst. Evol. Microbiol.">
        <title>The Global Catalogue of Microorganisms (GCM) 10K type strain sequencing project: providing services to taxonomists for standard genome sequencing and annotation.</title>
        <authorList>
            <consortium name="The Broad Institute Genomics Platform"/>
            <consortium name="The Broad Institute Genome Sequencing Center for Infectious Disease"/>
            <person name="Wu L."/>
            <person name="Ma J."/>
        </authorList>
    </citation>
    <scope>NUCLEOTIDE SEQUENCE [LARGE SCALE GENOMIC DNA]</scope>
    <source>
        <strain evidence="4">JCM 32226</strain>
    </source>
</reference>
<dbReference type="InterPro" id="IPR021812">
    <property type="entry name" value="DUF3391"/>
</dbReference>
<gene>
    <name evidence="3" type="ORF">GCM10023095_28730</name>
</gene>
<dbReference type="RefSeq" id="WP_345014364.1">
    <property type="nucleotide sequence ID" value="NZ_BAABFC010000022.1"/>
</dbReference>
<proteinExistence type="predicted"/>
<keyword evidence="4" id="KW-1185">Reference proteome</keyword>
<sequence length="395" mass="43535">METTQSTLRRLTLAQLQPGMFVTRILQQQGDTRLSQSGLVGNQGQIRQMAQLGVLVVEVDLARSKQVSQAQAQPAPSTPPARNKPNLTKAQHRERVRRLYQEAKGLQGKLFDQLKAGEPIAMAPLEAMADELVDSIFEHNDALMCLSRIREKDSYLMEHSLNVGIHLANFGRHLGLPRQVLKELAIGGMLHDTGKILIPDAVLHKPGRLTEDEFAIMQTHVRLGQQILDASPGFSPIMRSVLSGHHERLDGQGYPAGLTAEALDQYARMASVVDVYDALTADRCYKPGMPASQALRILLQGAGSQFDSQLVAQFIKCLGIYPVGSLVKLDSGRLALVMERNDKTPLQPLVKILYSTKSSAYLEVRLLDLSRPGETDRIESAADPRHYGIDLAPFL</sequence>
<feature type="region of interest" description="Disordered" evidence="1">
    <location>
        <begin position="67"/>
        <end position="93"/>
    </location>
</feature>
<dbReference type="PANTHER" id="PTHR43155:SF2">
    <property type="entry name" value="CYCLIC DI-GMP PHOSPHODIESTERASE PA4108"/>
    <property type="match status" value="1"/>
</dbReference>
<dbReference type="SUPFAM" id="SSF109604">
    <property type="entry name" value="HD-domain/PDEase-like"/>
    <property type="match status" value="1"/>
</dbReference>
<dbReference type="CDD" id="cd00077">
    <property type="entry name" value="HDc"/>
    <property type="match status" value="1"/>
</dbReference>
<dbReference type="SMART" id="SM00471">
    <property type="entry name" value="HDc"/>
    <property type="match status" value="1"/>
</dbReference>
<organism evidence="3 4">
    <name type="scientific">Pseudaeromonas paramecii</name>
    <dbReference type="NCBI Taxonomy" id="2138166"/>
    <lineage>
        <taxon>Bacteria</taxon>
        <taxon>Pseudomonadati</taxon>
        <taxon>Pseudomonadota</taxon>
        <taxon>Gammaproteobacteria</taxon>
        <taxon>Aeromonadales</taxon>
        <taxon>Aeromonadaceae</taxon>
        <taxon>Pseudaeromonas</taxon>
    </lineage>
</organism>
<dbReference type="Gene3D" id="1.10.3210.10">
    <property type="entry name" value="Hypothetical protein af1432"/>
    <property type="match status" value="1"/>
</dbReference>
<evidence type="ECO:0000313" key="4">
    <source>
        <dbReference type="Proteomes" id="UP001501321"/>
    </source>
</evidence>
<dbReference type="Proteomes" id="UP001501321">
    <property type="component" value="Unassembled WGS sequence"/>
</dbReference>
<accession>A0ABP8QGJ7</accession>
<evidence type="ECO:0000259" key="2">
    <source>
        <dbReference type="PROSITE" id="PS51832"/>
    </source>
</evidence>
<dbReference type="Pfam" id="PF11871">
    <property type="entry name" value="DUF3391"/>
    <property type="match status" value="1"/>
</dbReference>
<evidence type="ECO:0000313" key="3">
    <source>
        <dbReference type="EMBL" id="GAA4503043.1"/>
    </source>
</evidence>
<dbReference type="PANTHER" id="PTHR43155">
    <property type="entry name" value="CYCLIC DI-GMP PHOSPHODIESTERASE PA4108-RELATED"/>
    <property type="match status" value="1"/>
</dbReference>
<dbReference type="EMBL" id="BAABFC010000022">
    <property type="protein sequence ID" value="GAA4503043.1"/>
    <property type="molecule type" value="Genomic_DNA"/>
</dbReference>
<evidence type="ECO:0000256" key="1">
    <source>
        <dbReference type="SAM" id="MobiDB-lite"/>
    </source>
</evidence>
<dbReference type="InterPro" id="IPR037522">
    <property type="entry name" value="HD_GYP_dom"/>
</dbReference>
<protein>
    <submittedName>
        <fullName evidence="3">HD-GYP domain-containing protein</fullName>
    </submittedName>
</protein>
<feature type="domain" description="HD-GYP" evidence="2">
    <location>
        <begin position="135"/>
        <end position="330"/>
    </location>
</feature>
<dbReference type="Pfam" id="PF13487">
    <property type="entry name" value="HD_5"/>
    <property type="match status" value="1"/>
</dbReference>
<dbReference type="InterPro" id="IPR003607">
    <property type="entry name" value="HD/PDEase_dom"/>
</dbReference>
<name>A0ABP8QGJ7_9GAMM</name>
<dbReference type="PROSITE" id="PS51832">
    <property type="entry name" value="HD_GYP"/>
    <property type="match status" value="1"/>
</dbReference>
<comment type="caution">
    <text evidence="3">The sequence shown here is derived from an EMBL/GenBank/DDBJ whole genome shotgun (WGS) entry which is preliminary data.</text>
</comment>